<feature type="domain" description="RNA polymerase sigma factor 70 region 4 type 2" evidence="7">
    <location>
        <begin position="105"/>
        <end position="155"/>
    </location>
</feature>
<keyword evidence="4" id="KW-0238">DNA-binding</keyword>
<protein>
    <submittedName>
        <fullName evidence="8">SigE family RNA polymerase sigma factor</fullName>
    </submittedName>
</protein>
<proteinExistence type="inferred from homology"/>
<comment type="similarity">
    <text evidence="1">Belongs to the sigma-70 factor family. ECF subfamily.</text>
</comment>
<evidence type="ECO:0000313" key="8">
    <source>
        <dbReference type="EMBL" id="MFD1946702.1"/>
    </source>
</evidence>
<dbReference type="InterPro" id="IPR007627">
    <property type="entry name" value="RNA_pol_sigma70_r2"/>
</dbReference>
<dbReference type="InterPro" id="IPR013325">
    <property type="entry name" value="RNA_pol_sigma_r2"/>
</dbReference>
<evidence type="ECO:0000256" key="1">
    <source>
        <dbReference type="ARBA" id="ARBA00010641"/>
    </source>
</evidence>
<dbReference type="NCBIfam" id="TIGR02983">
    <property type="entry name" value="SigE-fam_strep"/>
    <property type="match status" value="1"/>
</dbReference>
<organism evidence="8 9">
    <name type="scientific">Nocardioides aestuarii</name>
    <dbReference type="NCBI Taxonomy" id="252231"/>
    <lineage>
        <taxon>Bacteria</taxon>
        <taxon>Bacillati</taxon>
        <taxon>Actinomycetota</taxon>
        <taxon>Actinomycetes</taxon>
        <taxon>Propionibacteriales</taxon>
        <taxon>Nocardioidaceae</taxon>
        <taxon>Nocardioides</taxon>
    </lineage>
</organism>
<evidence type="ECO:0000256" key="4">
    <source>
        <dbReference type="ARBA" id="ARBA00023125"/>
    </source>
</evidence>
<comment type="caution">
    <text evidence="8">The sequence shown here is derived from an EMBL/GenBank/DDBJ whole genome shotgun (WGS) entry which is preliminary data.</text>
</comment>
<evidence type="ECO:0000259" key="6">
    <source>
        <dbReference type="Pfam" id="PF04542"/>
    </source>
</evidence>
<dbReference type="Proteomes" id="UP001597351">
    <property type="component" value="Unassembled WGS sequence"/>
</dbReference>
<keyword evidence="2" id="KW-0805">Transcription regulation</keyword>
<accession>A0ABW4TMB3</accession>
<feature type="domain" description="RNA polymerase sigma-70 region 2" evidence="6">
    <location>
        <begin position="14"/>
        <end position="78"/>
    </location>
</feature>
<gene>
    <name evidence="8" type="ORF">ACFSDE_07860</name>
</gene>
<keyword evidence="3" id="KW-0731">Sigma factor</keyword>
<dbReference type="NCBIfam" id="TIGR02937">
    <property type="entry name" value="sigma70-ECF"/>
    <property type="match status" value="1"/>
</dbReference>
<dbReference type="InterPro" id="IPR013249">
    <property type="entry name" value="RNA_pol_sigma70_r4_t2"/>
</dbReference>
<dbReference type="InterPro" id="IPR013324">
    <property type="entry name" value="RNA_pol_sigma_r3/r4-like"/>
</dbReference>
<dbReference type="EMBL" id="JBHUGD010000003">
    <property type="protein sequence ID" value="MFD1946702.1"/>
    <property type="molecule type" value="Genomic_DNA"/>
</dbReference>
<dbReference type="RefSeq" id="WP_343917100.1">
    <property type="nucleotide sequence ID" value="NZ_BAAAJT010000002.1"/>
</dbReference>
<dbReference type="Gene3D" id="1.10.10.10">
    <property type="entry name" value="Winged helix-like DNA-binding domain superfamily/Winged helix DNA-binding domain"/>
    <property type="match status" value="1"/>
</dbReference>
<evidence type="ECO:0000256" key="2">
    <source>
        <dbReference type="ARBA" id="ARBA00023015"/>
    </source>
</evidence>
<dbReference type="CDD" id="cd06171">
    <property type="entry name" value="Sigma70_r4"/>
    <property type="match status" value="1"/>
</dbReference>
<dbReference type="PANTHER" id="PTHR43133">
    <property type="entry name" value="RNA POLYMERASE ECF-TYPE SIGMA FACTO"/>
    <property type="match status" value="1"/>
</dbReference>
<dbReference type="InterPro" id="IPR014325">
    <property type="entry name" value="RNA_pol_sigma-E_actinobac"/>
</dbReference>
<evidence type="ECO:0000256" key="3">
    <source>
        <dbReference type="ARBA" id="ARBA00023082"/>
    </source>
</evidence>
<dbReference type="InterPro" id="IPR039425">
    <property type="entry name" value="RNA_pol_sigma-70-like"/>
</dbReference>
<evidence type="ECO:0000256" key="5">
    <source>
        <dbReference type="ARBA" id="ARBA00023163"/>
    </source>
</evidence>
<evidence type="ECO:0000259" key="7">
    <source>
        <dbReference type="Pfam" id="PF08281"/>
    </source>
</evidence>
<keyword evidence="5" id="KW-0804">Transcription</keyword>
<reference evidence="9" key="1">
    <citation type="journal article" date="2019" name="Int. J. Syst. Evol. Microbiol.">
        <title>The Global Catalogue of Microorganisms (GCM) 10K type strain sequencing project: providing services to taxonomists for standard genome sequencing and annotation.</title>
        <authorList>
            <consortium name="The Broad Institute Genomics Platform"/>
            <consortium name="The Broad Institute Genome Sequencing Center for Infectious Disease"/>
            <person name="Wu L."/>
            <person name="Ma J."/>
        </authorList>
    </citation>
    <scope>NUCLEOTIDE SEQUENCE [LARGE SCALE GENOMIC DNA]</scope>
    <source>
        <strain evidence="9">CGMCC 1.12477</strain>
    </source>
</reference>
<dbReference type="InterPro" id="IPR014284">
    <property type="entry name" value="RNA_pol_sigma-70_dom"/>
</dbReference>
<dbReference type="Gene3D" id="1.10.1740.10">
    <property type="match status" value="1"/>
</dbReference>
<dbReference type="SUPFAM" id="SSF88946">
    <property type="entry name" value="Sigma2 domain of RNA polymerase sigma factors"/>
    <property type="match status" value="1"/>
</dbReference>
<dbReference type="Pfam" id="PF08281">
    <property type="entry name" value="Sigma70_r4_2"/>
    <property type="match status" value="1"/>
</dbReference>
<keyword evidence="9" id="KW-1185">Reference proteome</keyword>
<dbReference type="PANTHER" id="PTHR43133:SF50">
    <property type="entry name" value="ECF RNA POLYMERASE SIGMA FACTOR SIGM"/>
    <property type="match status" value="1"/>
</dbReference>
<evidence type="ECO:0000313" key="9">
    <source>
        <dbReference type="Proteomes" id="UP001597351"/>
    </source>
</evidence>
<name>A0ABW4TMB3_9ACTN</name>
<dbReference type="Pfam" id="PF04542">
    <property type="entry name" value="Sigma70_r2"/>
    <property type="match status" value="1"/>
</dbReference>
<dbReference type="InterPro" id="IPR036388">
    <property type="entry name" value="WH-like_DNA-bd_sf"/>
</dbReference>
<dbReference type="SUPFAM" id="SSF88659">
    <property type="entry name" value="Sigma3 and sigma4 domains of RNA polymerase sigma factors"/>
    <property type="match status" value="1"/>
</dbReference>
<sequence>MRPDDDDYRAFVDARYSRLVRAAVLIGCREQDAEDAVQDALVRCYSAWGRVSAADDREAYVYRVLVNGIVRGWRRRWRGEIPHGELPESPSAADPAAAVVVGHSVRAALSRLAPAQRQVLVLRYFADLSEAQIATVLGIAPGTVKSRASRALVALSEDSSLGDLVTQTPRRTNDQGE</sequence>